<dbReference type="Proteomes" id="UP000653305">
    <property type="component" value="Unassembled WGS sequence"/>
</dbReference>
<accession>A0A830BSG2</accession>
<comment type="caution">
    <text evidence="2">The sequence shown here is derived from an EMBL/GenBank/DDBJ whole genome shotgun (WGS) entry which is preliminary data.</text>
</comment>
<feature type="region of interest" description="Disordered" evidence="1">
    <location>
        <begin position="29"/>
        <end position="56"/>
    </location>
</feature>
<evidence type="ECO:0000256" key="1">
    <source>
        <dbReference type="SAM" id="MobiDB-lite"/>
    </source>
</evidence>
<organism evidence="2 3">
    <name type="scientific">Phtheirospermum japonicum</name>
    <dbReference type="NCBI Taxonomy" id="374723"/>
    <lineage>
        <taxon>Eukaryota</taxon>
        <taxon>Viridiplantae</taxon>
        <taxon>Streptophyta</taxon>
        <taxon>Embryophyta</taxon>
        <taxon>Tracheophyta</taxon>
        <taxon>Spermatophyta</taxon>
        <taxon>Magnoliopsida</taxon>
        <taxon>eudicotyledons</taxon>
        <taxon>Gunneridae</taxon>
        <taxon>Pentapetalae</taxon>
        <taxon>asterids</taxon>
        <taxon>lamiids</taxon>
        <taxon>Lamiales</taxon>
        <taxon>Orobanchaceae</taxon>
        <taxon>Orobanchaceae incertae sedis</taxon>
        <taxon>Phtheirospermum</taxon>
    </lineage>
</organism>
<reference evidence="2" key="1">
    <citation type="submission" date="2020-07" db="EMBL/GenBank/DDBJ databases">
        <title>Ethylene signaling mediates host invasion by parasitic plants.</title>
        <authorList>
            <person name="Yoshida S."/>
        </authorList>
    </citation>
    <scope>NUCLEOTIDE SEQUENCE</scope>
    <source>
        <strain evidence="2">Okayama</strain>
    </source>
</reference>
<name>A0A830BSG2_9LAMI</name>
<keyword evidence="3" id="KW-1185">Reference proteome</keyword>
<dbReference type="AlphaFoldDB" id="A0A830BSG2"/>
<evidence type="ECO:0000313" key="3">
    <source>
        <dbReference type="Proteomes" id="UP000653305"/>
    </source>
</evidence>
<dbReference type="EMBL" id="BMAC01000134">
    <property type="protein sequence ID" value="GFP86973.1"/>
    <property type="molecule type" value="Genomic_DNA"/>
</dbReference>
<gene>
    <name evidence="2" type="ORF">PHJA_000841100</name>
</gene>
<sequence>MKEEKQVTRSFLPGGKGKAWVDARNFRGKNRRASKKRGTNVKRHPGPSHVTAPDGRPWTFVRRVTNRILDHCSDPKPKKKESDDVCSDANDTLEILDKLYFGL</sequence>
<proteinExistence type="predicted"/>
<evidence type="ECO:0000313" key="2">
    <source>
        <dbReference type="EMBL" id="GFP86973.1"/>
    </source>
</evidence>
<feature type="compositionally biased region" description="Basic residues" evidence="1">
    <location>
        <begin position="29"/>
        <end position="46"/>
    </location>
</feature>
<protein>
    <submittedName>
        <fullName evidence="2">Uncharacterized protein</fullName>
    </submittedName>
</protein>